<evidence type="ECO:0000256" key="1">
    <source>
        <dbReference type="SAM" id="SignalP"/>
    </source>
</evidence>
<gene>
    <name evidence="2" type="ORF">EVOR1521_LOCUS21129</name>
</gene>
<reference evidence="2" key="1">
    <citation type="submission" date="2023-08" db="EMBL/GenBank/DDBJ databases">
        <authorList>
            <person name="Chen Y."/>
            <person name="Shah S."/>
            <person name="Dougan E. K."/>
            <person name="Thang M."/>
            <person name="Chan C."/>
        </authorList>
    </citation>
    <scope>NUCLEOTIDE SEQUENCE</scope>
</reference>
<dbReference type="Proteomes" id="UP001178507">
    <property type="component" value="Unassembled WGS sequence"/>
</dbReference>
<keyword evidence="1" id="KW-0732">Signal</keyword>
<evidence type="ECO:0000313" key="2">
    <source>
        <dbReference type="EMBL" id="CAJ1397025.1"/>
    </source>
</evidence>
<name>A0AA36N3A3_9DINO</name>
<proteinExistence type="predicted"/>
<comment type="caution">
    <text evidence="2">The sequence shown here is derived from an EMBL/GenBank/DDBJ whole genome shotgun (WGS) entry which is preliminary data.</text>
</comment>
<evidence type="ECO:0000313" key="3">
    <source>
        <dbReference type="Proteomes" id="UP001178507"/>
    </source>
</evidence>
<feature type="signal peptide" evidence="1">
    <location>
        <begin position="1"/>
        <end position="19"/>
    </location>
</feature>
<sequence>MLVRGVLVLTTGGLGICSADDNDKVTRLQNLQVSMYEAEMDATLRFCDTISRLEQMVDATGGLEAPGAEAYEQQLSDWRAHWRGGQLQPSCRIDSLGESLYKAAGRMTSNHAAWNLTGQWAAHMRSLADKETRLQSCREFARFHENGWLPPIWKWAETTPGLDGAILEELLRDPEYQSYYAPAAGRALAYGSPAVETLHLPEGRFRRKRIQELQHFRILRRAAGINVQQLTHIVEFGGGAGETVAALRDLGFSGKHLVIDLPPMLLLQRYWLRFSGLPAYLAEDLPGRWHTAPLRRNGVLLMDSTGKHHTASRMMADADAATTLFLGFWSFTEASTSARERIWPLLARCGIMMLTFGNNFDGIDNAQYLQQELLNRGFHRTHYALSWHLEVSVGFFYLLAVRKDVGEVSCLPSLNCKDLTRHSIVAQGFAFEERETEL</sequence>
<protein>
    <submittedName>
        <fullName evidence="2">Uncharacterized protein</fullName>
    </submittedName>
</protein>
<feature type="chain" id="PRO_5041258978" evidence="1">
    <location>
        <begin position="20"/>
        <end position="438"/>
    </location>
</feature>
<dbReference type="EMBL" id="CAUJNA010003251">
    <property type="protein sequence ID" value="CAJ1397025.1"/>
    <property type="molecule type" value="Genomic_DNA"/>
</dbReference>
<keyword evidence="3" id="KW-1185">Reference proteome</keyword>
<accession>A0AA36N3A3</accession>
<dbReference type="AlphaFoldDB" id="A0AA36N3A3"/>
<organism evidence="2 3">
    <name type="scientific">Effrenium voratum</name>
    <dbReference type="NCBI Taxonomy" id="2562239"/>
    <lineage>
        <taxon>Eukaryota</taxon>
        <taxon>Sar</taxon>
        <taxon>Alveolata</taxon>
        <taxon>Dinophyceae</taxon>
        <taxon>Suessiales</taxon>
        <taxon>Symbiodiniaceae</taxon>
        <taxon>Effrenium</taxon>
    </lineage>
</organism>